<evidence type="ECO:0000313" key="2">
    <source>
        <dbReference type="Proteomes" id="UP000075398"/>
    </source>
</evidence>
<dbReference type="InterPro" id="IPR027417">
    <property type="entry name" value="P-loop_NTPase"/>
</dbReference>
<evidence type="ECO:0008006" key="3">
    <source>
        <dbReference type="Google" id="ProtNLM"/>
    </source>
</evidence>
<dbReference type="SUPFAM" id="SSF52540">
    <property type="entry name" value="P-loop containing nucleoside triphosphate hydrolases"/>
    <property type="match status" value="1"/>
</dbReference>
<proteinExistence type="predicted"/>
<dbReference type="AlphaFoldDB" id="A0A150IZ04"/>
<protein>
    <recommendedName>
        <fullName evidence="3">SF3 helicase domain-containing protein</fullName>
    </recommendedName>
</protein>
<sequence>MTKYKIFDFPVNNTTETCELYTNSIPCESELCDNDCDNDASKSQIINSTTQSQQEKSSEPAQNTSKIIMKPFVCVSDEIVLTVKSEENDFIFAYMQNNKICYTEAVYPNGKEVHPQELPFANGEYVPVVGVPIRELIDSAPDLQATELLELLHAHLDKYIDAPETDKEMFIHYILFTWFYPKTNTTPYLRFIGDTGKGKSRFSKVIADLCFYPITAEGASTASGILRFKEQWHGTLKIDEADFNGGAESEIIKYLNLGFEDGHVFMKTNKANFKEQEFYNPFGPKIIAMRKPFQDNATEGRLLSFSPRETNRRDIPANLPPIYEDEVEEIRAIITRFVLFNWNNVDPNNLIDCSEMDIEPRLKQLAIPLSLTLQLLPDGEARFKNYITRRQAEIKEMRSQSWEGTLFNYVYALAAGYDEPHSDYSQYATNGGVLAVTPSMVGAHFGISAKSATQTMMSIGMTTESTTLKIPSGSETKSKKTRMYAIPSEQVWNEIVQRYYYADEGSDEKPSCPEVLKSKRYLN</sequence>
<gene>
    <name evidence="1" type="ORF">AMQ22_01494</name>
</gene>
<reference evidence="1 2" key="1">
    <citation type="journal article" date="2016" name="ISME J.">
        <title>Chasing the elusive Euryarchaeota class WSA2: genomes reveal a uniquely fastidious methyl-reducing methanogen.</title>
        <authorList>
            <person name="Nobu M.K."/>
            <person name="Narihiro T."/>
            <person name="Kuroda K."/>
            <person name="Mei R."/>
            <person name="Liu W.T."/>
        </authorList>
    </citation>
    <scope>NUCLEOTIDE SEQUENCE [LARGE SCALE GENOMIC DNA]</scope>
    <source>
        <strain evidence="1">U1lsi0528_Bin055</strain>
    </source>
</reference>
<dbReference type="Proteomes" id="UP000075398">
    <property type="component" value="Unassembled WGS sequence"/>
</dbReference>
<evidence type="ECO:0000313" key="1">
    <source>
        <dbReference type="EMBL" id="KYC50206.1"/>
    </source>
</evidence>
<accession>A0A150IZ04</accession>
<organism evidence="1 2">
    <name type="scientific">Candidatus Methanofastidiosum methylothiophilum</name>
    <dbReference type="NCBI Taxonomy" id="1705564"/>
    <lineage>
        <taxon>Archaea</taxon>
        <taxon>Methanobacteriati</taxon>
        <taxon>Methanobacteriota</taxon>
        <taxon>Stenosarchaea group</taxon>
        <taxon>Candidatus Methanofastidiosia</taxon>
        <taxon>Candidatus Methanofastidiosales</taxon>
        <taxon>Candidatus Methanofastidiosaceae</taxon>
        <taxon>Candidatus Methanofastidiosum</taxon>
    </lineage>
</organism>
<comment type="caution">
    <text evidence="1">The sequence shown here is derived from an EMBL/GenBank/DDBJ whole genome shotgun (WGS) entry which is preliminary data.</text>
</comment>
<dbReference type="EMBL" id="LNGC01000078">
    <property type="protein sequence ID" value="KYC50206.1"/>
    <property type="molecule type" value="Genomic_DNA"/>
</dbReference>
<name>A0A150IZ04_9EURY</name>